<dbReference type="Proteomes" id="UP000270094">
    <property type="component" value="Unassembled WGS sequence"/>
</dbReference>
<proteinExistence type="predicted"/>
<protein>
    <submittedName>
        <fullName evidence="1">Uncharacterized protein</fullName>
    </submittedName>
</protein>
<dbReference type="EMBL" id="UYYB01031205">
    <property type="protein sequence ID" value="VDM73534.1"/>
    <property type="molecule type" value="Genomic_DNA"/>
</dbReference>
<evidence type="ECO:0000313" key="1">
    <source>
        <dbReference type="EMBL" id="VDM73534.1"/>
    </source>
</evidence>
<organism evidence="1 2">
    <name type="scientific">Strongylus vulgaris</name>
    <name type="common">Blood worm</name>
    <dbReference type="NCBI Taxonomy" id="40348"/>
    <lineage>
        <taxon>Eukaryota</taxon>
        <taxon>Metazoa</taxon>
        <taxon>Ecdysozoa</taxon>
        <taxon>Nematoda</taxon>
        <taxon>Chromadorea</taxon>
        <taxon>Rhabditida</taxon>
        <taxon>Rhabditina</taxon>
        <taxon>Rhabditomorpha</taxon>
        <taxon>Strongyloidea</taxon>
        <taxon>Strongylidae</taxon>
        <taxon>Strongylus</taxon>
    </lineage>
</organism>
<name>A0A3P7J6L8_STRVU</name>
<dbReference type="AlphaFoldDB" id="A0A3P7J6L8"/>
<gene>
    <name evidence="1" type="ORF">SVUK_LOCUS8532</name>
</gene>
<reference evidence="1 2" key="1">
    <citation type="submission" date="2018-11" db="EMBL/GenBank/DDBJ databases">
        <authorList>
            <consortium name="Pathogen Informatics"/>
        </authorList>
    </citation>
    <scope>NUCLEOTIDE SEQUENCE [LARGE SCALE GENOMIC DNA]</scope>
</reference>
<evidence type="ECO:0000313" key="2">
    <source>
        <dbReference type="Proteomes" id="UP000270094"/>
    </source>
</evidence>
<keyword evidence="2" id="KW-1185">Reference proteome</keyword>
<sequence>MRVLELDRVGHVTAYLQRHHIFRETITQLFHRAEGVQQ</sequence>
<accession>A0A3P7J6L8</accession>
<dbReference type="OrthoDB" id="9987145at2759"/>